<name>A0A7J9DY78_9ROSI</name>
<dbReference type="AlphaFoldDB" id="A0A7J9DY78"/>
<protein>
    <submittedName>
        <fullName evidence="1">Uncharacterized protein</fullName>
    </submittedName>
</protein>
<comment type="caution">
    <text evidence="1">The sequence shown here is derived from an EMBL/GenBank/DDBJ whole genome shotgun (WGS) entry which is preliminary data.</text>
</comment>
<dbReference type="EMBL" id="JABEZW010000005">
    <property type="protein sequence ID" value="MBA0765733.1"/>
    <property type="molecule type" value="Genomic_DNA"/>
</dbReference>
<evidence type="ECO:0000313" key="1">
    <source>
        <dbReference type="EMBL" id="MBA0765733.1"/>
    </source>
</evidence>
<reference evidence="1 2" key="1">
    <citation type="journal article" date="2019" name="Genome Biol. Evol.">
        <title>Insights into the evolution of the New World diploid cottons (Gossypium, subgenus Houzingenia) based on genome sequencing.</title>
        <authorList>
            <person name="Grover C.E."/>
            <person name="Arick M.A. 2nd"/>
            <person name="Thrash A."/>
            <person name="Conover J.L."/>
            <person name="Sanders W.S."/>
            <person name="Peterson D.G."/>
            <person name="Frelichowski J.E."/>
            <person name="Scheffler J.A."/>
            <person name="Scheffler B.E."/>
            <person name="Wendel J.F."/>
        </authorList>
    </citation>
    <scope>NUCLEOTIDE SEQUENCE [LARGE SCALE GENOMIC DNA]</scope>
    <source>
        <strain evidence="1">8</strain>
        <tissue evidence="1">Leaf</tissue>
    </source>
</reference>
<keyword evidence="2" id="KW-1185">Reference proteome</keyword>
<evidence type="ECO:0000313" key="2">
    <source>
        <dbReference type="Proteomes" id="UP000593568"/>
    </source>
</evidence>
<organism evidence="1 2">
    <name type="scientific">Gossypium trilobum</name>
    <dbReference type="NCBI Taxonomy" id="34281"/>
    <lineage>
        <taxon>Eukaryota</taxon>
        <taxon>Viridiplantae</taxon>
        <taxon>Streptophyta</taxon>
        <taxon>Embryophyta</taxon>
        <taxon>Tracheophyta</taxon>
        <taxon>Spermatophyta</taxon>
        <taxon>Magnoliopsida</taxon>
        <taxon>eudicotyledons</taxon>
        <taxon>Gunneridae</taxon>
        <taxon>Pentapetalae</taxon>
        <taxon>rosids</taxon>
        <taxon>malvids</taxon>
        <taxon>Malvales</taxon>
        <taxon>Malvaceae</taxon>
        <taxon>Malvoideae</taxon>
        <taxon>Gossypium</taxon>
    </lineage>
</organism>
<dbReference type="Proteomes" id="UP000593568">
    <property type="component" value="Unassembled WGS sequence"/>
</dbReference>
<gene>
    <name evidence="1" type="ORF">Gotri_014886</name>
</gene>
<accession>A0A7J9DY78</accession>
<sequence length="73" mass="8893">MVCLQHIQDHNQFGNLVSIEFHLFKRDLTFIRLCRICNQFHINSNYTIHIYNIQFKHINMHNLVTRTYIDKCS</sequence>
<proteinExistence type="predicted"/>